<comment type="caution">
    <text evidence="2">The sequence shown here is derived from an EMBL/GenBank/DDBJ whole genome shotgun (WGS) entry which is preliminary data.</text>
</comment>
<gene>
    <name evidence="2" type="ORF">KTH89_06905</name>
</gene>
<organism evidence="2 3">
    <name type="scientific">Diplocloster agilis</name>
    <dbReference type="NCBI Taxonomy" id="2850323"/>
    <lineage>
        <taxon>Bacteria</taxon>
        <taxon>Bacillati</taxon>
        <taxon>Bacillota</taxon>
        <taxon>Clostridia</taxon>
        <taxon>Lachnospirales</taxon>
        <taxon>Lachnospiraceae</taxon>
        <taxon>Diplocloster</taxon>
    </lineage>
</organism>
<dbReference type="AlphaFoldDB" id="A0A949NAA5"/>
<reference evidence="2" key="1">
    <citation type="submission" date="2021-06" db="EMBL/GenBank/DDBJ databases">
        <title>Description of novel taxa of the family Lachnospiraceae.</title>
        <authorList>
            <person name="Chaplin A.V."/>
            <person name="Sokolova S.R."/>
            <person name="Pikina A.P."/>
            <person name="Korzhanova M."/>
            <person name="Belova V."/>
            <person name="Korostin D."/>
            <person name="Efimov B.A."/>
        </authorList>
    </citation>
    <scope>NUCLEOTIDE SEQUENCE</scope>
    <source>
        <strain evidence="2">ASD5720</strain>
    </source>
</reference>
<dbReference type="Proteomes" id="UP000712157">
    <property type="component" value="Unassembled WGS sequence"/>
</dbReference>
<dbReference type="RefSeq" id="WP_238721167.1">
    <property type="nucleotide sequence ID" value="NZ_JAHQCW010000008.1"/>
</dbReference>
<name>A0A949NAA5_9FIRM</name>
<sequence length="292" mass="33679">MAKETFRQNTKEEAEFSHVYYMHLLFREKGERPLAETLKGELEKRYGRTDLVTDADQKLTSFALFRYLVEYKDGEKVPAQVMMMDYQPFDQERIDAFQRSQFWDCPQAEQLLDKCGYELVLADFLAAGLPYMERCDMLAGWLDLVLGFLPECEAVWFPASGKLLTREQLLENPYKDGLRFLYFGVNARFFTVDGSEDCVVDTLGLYAVGLPDVQYHYHGLDPNQVVNHAYNTVIYIFENNAPVQSGETIDGISEKGIDRGRQWKCRYERALIQPVRDVMDICPGEYASGGRN</sequence>
<dbReference type="EMBL" id="JAHQCW010000008">
    <property type="protein sequence ID" value="MBU9736262.1"/>
    <property type="molecule type" value="Genomic_DNA"/>
</dbReference>
<dbReference type="InterPro" id="IPR025357">
    <property type="entry name" value="DUF4261"/>
</dbReference>
<evidence type="ECO:0000313" key="2">
    <source>
        <dbReference type="EMBL" id="MBU9736262.1"/>
    </source>
</evidence>
<protein>
    <submittedName>
        <fullName evidence="2">DUF4261 domain-containing protein</fullName>
    </submittedName>
</protein>
<proteinExistence type="predicted"/>
<accession>A0A949NAA5</accession>
<keyword evidence="3" id="KW-1185">Reference proteome</keyword>
<dbReference type="Pfam" id="PF14080">
    <property type="entry name" value="DUF4261"/>
    <property type="match status" value="1"/>
</dbReference>
<evidence type="ECO:0000313" key="3">
    <source>
        <dbReference type="Proteomes" id="UP000712157"/>
    </source>
</evidence>
<evidence type="ECO:0000259" key="1">
    <source>
        <dbReference type="Pfam" id="PF14080"/>
    </source>
</evidence>
<feature type="domain" description="DUF4261" evidence="1">
    <location>
        <begin position="201"/>
        <end position="281"/>
    </location>
</feature>